<reference evidence="2 3" key="1">
    <citation type="submission" date="2019-06" db="EMBL/GenBank/DDBJ databases">
        <title>Saccharibacillus brassicae sp. nov., an endophytic bacterium isolated from Chinese cabbage seeds (Brassica pekinensis).</title>
        <authorList>
            <person name="Jiang L."/>
            <person name="Lee J."/>
            <person name="Kim S.W."/>
        </authorList>
    </citation>
    <scope>NUCLEOTIDE SEQUENCE [LARGE SCALE GENOMIC DNA]</scope>
    <source>
        <strain evidence="3">KCTC 43072 / ATSA2</strain>
    </source>
</reference>
<dbReference type="Proteomes" id="UP000316968">
    <property type="component" value="Chromosome"/>
</dbReference>
<protein>
    <submittedName>
        <fullName evidence="2">Uncharacterized protein</fullName>
    </submittedName>
</protein>
<evidence type="ECO:0000313" key="2">
    <source>
        <dbReference type="EMBL" id="QDH22203.1"/>
    </source>
</evidence>
<dbReference type="RefSeq" id="WP_141448747.1">
    <property type="nucleotide sequence ID" value="NZ_CP041217.1"/>
</dbReference>
<accession>A0A4Y6UWW8</accession>
<keyword evidence="1" id="KW-1133">Transmembrane helix</keyword>
<dbReference type="AlphaFoldDB" id="A0A4Y6UWW8"/>
<evidence type="ECO:0000256" key="1">
    <source>
        <dbReference type="SAM" id="Phobius"/>
    </source>
</evidence>
<keyword evidence="1" id="KW-0472">Membrane</keyword>
<name>A0A4Y6UWW8_SACBS</name>
<dbReference type="EMBL" id="CP041217">
    <property type="protein sequence ID" value="QDH22203.1"/>
    <property type="molecule type" value="Genomic_DNA"/>
</dbReference>
<evidence type="ECO:0000313" key="3">
    <source>
        <dbReference type="Proteomes" id="UP000316968"/>
    </source>
</evidence>
<dbReference type="KEGG" id="saca:FFV09_15950"/>
<keyword evidence="3" id="KW-1185">Reference proteome</keyword>
<keyword evidence="1" id="KW-0812">Transmembrane</keyword>
<organism evidence="2 3">
    <name type="scientific">Saccharibacillus brassicae</name>
    <dbReference type="NCBI Taxonomy" id="2583377"/>
    <lineage>
        <taxon>Bacteria</taxon>
        <taxon>Bacillati</taxon>
        <taxon>Bacillota</taxon>
        <taxon>Bacilli</taxon>
        <taxon>Bacillales</taxon>
        <taxon>Paenibacillaceae</taxon>
        <taxon>Saccharibacillus</taxon>
    </lineage>
</organism>
<feature type="transmembrane region" description="Helical" evidence="1">
    <location>
        <begin position="37"/>
        <end position="54"/>
    </location>
</feature>
<feature type="transmembrane region" description="Helical" evidence="1">
    <location>
        <begin position="12"/>
        <end position="31"/>
    </location>
</feature>
<proteinExistence type="predicted"/>
<gene>
    <name evidence="2" type="ORF">FFV09_15950</name>
</gene>
<sequence length="79" mass="9256">MNRLSTQKQAKRNLIMTVVMTLLMFVGIGYLIVVERYVSLLIFVPLLGMSFWMLRRLRAELREDRAENAEAIKRQAGER</sequence>